<dbReference type="GeneID" id="24268906"/>
<gene>
    <name evidence="3" type="ORF">AK88_03592</name>
</gene>
<name>A0A0D9QIJ9_PLAFR</name>
<feature type="region of interest" description="Disordered" evidence="1">
    <location>
        <begin position="516"/>
        <end position="539"/>
    </location>
</feature>
<evidence type="ECO:0000313" key="3">
    <source>
        <dbReference type="EMBL" id="KJP86778.1"/>
    </source>
</evidence>
<dbReference type="VEuPathDB" id="PlasmoDB:AK88_03592"/>
<dbReference type="Proteomes" id="UP000054561">
    <property type="component" value="Unassembled WGS sequence"/>
</dbReference>
<keyword evidence="2" id="KW-0812">Transmembrane</keyword>
<dbReference type="OrthoDB" id="377966at2759"/>
<proteinExistence type="predicted"/>
<dbReference type="EMBL" id="KQ001686">
    <property type="protein sequence ID" value="KJP86778.1"/>
    <property type="molecule type" value="Genomic_DNA"/>
</dbReference>
<reference evidence="3 4" key="1">
    <citation type="submission" date="2014-03" db="EMBL/GenBank/DDBJ databases">
        <title>The Genome Sequence of Plasmodium fragile nilgiri.</title>
        <authorList>
            <consortium name="The Broad Institute Genomics Platform"/>
            <consortium name="The Broad Institute Genome Sequencing Center for Infectious Disease"/>
            <person name="Neafsey D."/>
            <person name="Duraisingh M."/>
            <person name="Young S.K."/>
            <person name="Zeng Q."/>
            <person name="Gargeya S."/>
            <person name="Abouelleil A."/>
            <person name="Alvarado L."/>
            <person name="Chapman S.B."/>
            <person name="Gainer-Dewar J."/>
            <person name="Goldberg J."/>
            <person name="Griggs A."/>
            <person name="Gujja S."/>
            <person name="Hansen M."/>
            <person name="Howarth C."/>
            <person name="Imamovic A."/>
            <person name="Larimer J."/>
            <person name="Pearson M."/>
            <person name="Poon T.W."/>
            <person name="Priest M."/>
            <person name="Roberts A."/>
            <person name="Saif S."/>
            <person name="Shea T."/>
            <person name="Sykes S."/>
            <person name="Wortman J."/>
            <person name="Nusbaum C."/>
            <person name="Birren B."/>
        </authorList>
    </citation>
    <scope>NUCLEOTIDE SEQUENCE [LARGE SCALE GENOMIC DNA]</scope>
    <source>
        <strain evidence="4">nilgiri</strain>
    </source>
</reference>
<dbReference type="AlphaFoldDB" id="A0A0D9QIJ9"/>
<evidence type="ECO:0000256" key="1">
    <source>
        <dbReference type="SAM" id="MobiDB-lite"/>
    </source>
</evidence>
<keyword evidence="4" id="KW-1185">Reference proteome</keyword>
<evidence type="ECO:0000313" key="4">
    <source>
        <dbReference type="Proteomes" id="UP000054561"/>
    </source>
</evidence>
<sequence>MTKLRCEGIFTHSEYDVATDQPPYYIIYKRSSGGLYESSEHFNGLTALIKGRRENYGDRKAKVMSDFLHKVYRHGSYRRREGGTKEKRHIAELMKNANPLYVSSDALEKIYHGCYFPPRHSFEKRGGGLLKVEKHCLSHNYVLLEWDDESRLLEGRFPHEGKSVNYKMKNNGEEREEDASHKGEKDIWGFISISRVDLLEHHFEDHLRELYHVRLRMKDKRLAVLLSFFFHHGVVRNLRVNSMIAVHMEEKRVVHNLGESDMQKNNLKKGRGVTKEVFTVAFEMHARNNKCVDHLSFLLKKFHCEDVTEGTFFTNSFFNNMIYVYSRKLKEEVRYENVTFVEGLNRGVFLLSYLFFQMGRVDRLLSGGISYTRVRRSYTIGVEDRVVYMPALFRDHLYLAGDYVMYWEDTNQLVRHSTVANLTVEKQFKGEGMKRSCRTTVRVVCDEEAACGGASPLRNCSAIVLDLHPNGIVMDKERLVSPYMTASFADIEGYKSVSPASVTKYRVMSLSQGRLSSGATGARANAPEQEGGEDIRTGSSHQPCAAISFDVQICSRYVAPCGREKELKRSRAKEEVARLSGEESPHPTYGDNTCTDYHAVLLSNAKVFLTCEGDAKETVSTHAHRWNATLYADATHVYFNGGEDMLSVHTRDFFLFLSEMSFVQVLSPLRGDHTQAGYQQRDHAQRGGGDKREEGLLETLATYSLARTINTQKIMNKRIIYDEVLAGVPPWQHVATANDVETLRWPPPLNGPPMEGAADYYVDLVYVHSVPHGADSYLYVLCVSVLTSVMLVLCTFVLARKFSQ</sequence>
<feature type="transmembrane region" description="Helical" evidence="2">
    <location>
        <begin position="777"/>
        <end position="799"/>
    </location>
</feature>
<keyword evidence="2" id="KW-0472">Membrane</keyword>
<evidence type="ECO:0000256" key="2">
    <source>
        <dbReference type="SAM" id="Phobius"/>
    </source>
</evidence>
<organism evidence="3 4">
    <name type="scientific">Plasmodium fragile</name>
    <dbReference type="NCBI Taxonomy" id="5857"/>
    <lineage>
        <taxon>Eukaryota</taxon>
        <taxon>Sar</taxon>
        <taxon>Alveolata</taxon>
        <taxon>Apicomplexa</taxon>
        <taxon>Aconoidasida</taxon>
        <taxon>Haemosporida</taxon>
        <taxon>Plasmodiidae</taxon>
        <taxon>Plasmodium</taxon>
        <taxon>Plasmodium (Plasmodium)</taxon>
    </lineage>
</organism>
<keyword evidence="2" id="KW-1133">Transmembrane helix</keyword>
<dbReference type="OMA" id="KKLECQG"/>
<protein>
    <submittedName>
        <fullName evidence="3">Uncharacterized protein</fullName>
    </submittedName>
</protein>
<dbReference type="RefSeq" id="XP_012336626.1">
    <property type="nucleotide sequence ID" value="XM_012481203.1"/>
</dbReference>
<accession>A0A0D9QIJ9</accession>